<dbReference type="RefSeq" id="WP_106297911.1">
    <property type="nucleotide sequence ID" value="NZ_PVTI01000016.1"/>
</dbReference>
<reference evidence="2 3" key="1">
    <citation type="submission" date="2018-03" db="EMBL/GenBank/DDBJ databases">
        <title>Genomic Encyclopedia of Archaeal and Bacterial Type Strains, Phase II (KMG-II): from individual species to whole genera.</title>
        <authorList>
            <person name="Goeker M."/>
        </authorList>
    </citation>
    <scope>NUCLEOTIDE SEQUENCE [LARGE SCALE GENOMIC DNA]</scope>
    <source>
        <strain evidence="2 3">ATCC BAA-1496</strain>
    </source>
</reference>
<dbReference type="Proteomes" id="UP000237822">
    <property type="component" value="Unassembled WGS sequence"/>
</dbReference>
<protein>
    <submittedName>
        <fullName evidence="2">Putative AlkP superfamily pyrophosphatase or phosphodiesterase</fullName>
    </submittedName>
</protein>
<keyword evidence="3" id="KW-1185">Reference proteome</keyword>
<sequence>MPSTPSSVSRRALIGGAAASTLATASVASASSAYAGSSRSVRSSRSSRSSRPRGNVILLALDGFDREYLDGRVALPHLESLLRRGSLSRSTGVMTSITNPSWTSVACGTYPDRTKNAAYWFDTAAGVARGQSRDSAVEGIGQSLRRQGRTIGSSQWFILQGKGVDYGDPQGLYTQPGGRIDARVDDAIAMLTGQPVDSGGTIMTLPEPPDFLAVYSSDVDGDGHSWGPSDPRLLDTLRETDAAIGRLITAVKDADLWGRTTWLVTADHGMSNWRIPLGSTAIERLAAAGFRAEYVGSGGRVSSPDTDVVFVGGGSIASVHLLGELAGSASATARVAEVFAGIEGVSGVFTKDDQRAMRMAPQYGELVVETREPYALFVTVPAEAFDGRHGGRAELDIPLILSGHRVRPGVAPRSPRHVDLAATISHLLGVAPPAASEGRVLREALLPD</sequence>
<dbReference type="PANTHER" id="PTHR10151:SF120">
    <property type="entry name" value="BIS(5'-ADENOSYL)-TRIPHOSPHATASE"/>
    <property type="match status" value="1"/>
</dbReference>
<dbReference type="Gene3D" id="3.40.720.10">
    <property type="entry name" value="Alkaline Phosphatase, subunit A"/>
    <property type="match status" value="2"/>
</dbReference>
<evidence type="ECO:0000313" key="3">
    <source>
        <dbReference type="Proteomes" id="UP000237822"/>
    </source>
</evidence>
<dbReference type="GO" id="GO:0016787">
    <property type="term" value="F:hydrolase activity"/>
    <property type="evidence" value="ECO:0007669"/>
    <property type="project" value="UniProtKB-ARBA"/>
</dbReference>
<feature type="compositionally biased region" description="Low complexity" evidence="1">
    <location>
        <begin position="29"/>
        <end position="49"/>
    </location>
</feature>
<organism evidence="2 3">
    <name type="scientific">Knoellia remsis</name>
    <dbReference type="NCBI Taxonomy" id="407159"/>
    <lineage>
        <taxon>Bacteria</taxon>
        <taxon>Bacillati</taxon>
        <taxon>Actinomycetota</taxon>
        <taxon>Actinomycetes</taxon>
        <taxon>Micrococcales</taxon>
        <taxon>Intrasporangiaceae</taxon>
        <taxon>Knoellia</taxon>
    </lineage>
</organism>
<dbReference type="Pfam" id="PF01663">
    <property type="entry name" value="Phosphodiest"/>
    <property type="match status" value="1"/>
</dbReference>
<dbReference type="InterPro" id="IPR002591">
    <property type="entry name" value="Phosphodiest/P_Trfase"/>
</dbReference>
<gene>
    <name evidence="2" type="ORF">BCF74_11630</name>
</gene>
<dbReference type="PANTHER" id="PTHR10151">
    <property type="entry name" value="ECTONUCLEOTIDE PYROPHOSPHATASE/PHOSPHODIESTERASE"/>
    <property type="match status" value="1"/>
</dbReference>
<dbReference type="InterPro" id="IPR017850">
    <property type="entry name" value="Alkaline_phosphatase_core_sf"/>
</dbReference>
<name>A0A2T0UGP2_9MICO</name>
<dbReference type="OrthoDB" id="1956004at2"/>
<accession>A0A2T0UGP2</accession>
<evidence type="ECO:0000313" key="2">
    <source>
        <dbReference type="EMBL" id="PRY57109.1"/>
    </source>
</evidence>
<dbReference type="InterPro" id="IPR006311">
    <property type="entry name" value="TAT_signal"/>
</dbReference>
<dbReference type="AlphaFoldDB" id="A0A2T0UGP2"/>
<feature type="region of interest" description="Disordered" evidence="1">
    <location>
        <begin position="29"/>
        <end position="50"/>
    </location>
</feature>
<evidence type="ECO:0000256" key="1">
    <source>
        <dbReference type="SAM" id="MobiDB-lite"/>
    </source>
</evidence>
<comment type="caution">
    <text evidence="2">The sequence shown here is derived from an EMBL/GenBank/DDBJ whole genome shotgun (WGS) entry which is preliminary data.</text>
</comment>
<dbReference type="SUPFAM" id="SSF53649">
    <property type="entry name" value="Alkaline phosphatase-like"/>
    <property type="match status" value="1"/>
</dbReference>
<proteinExistence type="predicted"/>
<dbReference type="PROSITE" id="PS51318">
    <property type="entry name" value="TAT"/>
    <property type="match status" value="1"/>
</dbReference>
<dbReference type="EMBL" id="PVTI01000016">
    <property type="protein sequence ID" value="PRY57109.1"/>
    <property type="molecule type" value="Genomic_DNA"/>
</dbReference>